<keyword evidence="1" id="KW-0732">Signal</keyword>
<sequence length="45" mass="5320">MVIGGTMMQTLILLWVTFRTDWTKEVENARARLDKWDDKKQPLLA</sequence>
<feature type="signal peptide" evidence="1">
    <location>
        <begin position="1"/>
        <end position="23"/>
    </location>
</feature>
<organism evidence="2">
    <name type="scientific">Zea mays</name>
    <name type="common">Maize</name>
    <dbReference type="NCBI Taxonomy" id="4577"/>
    <lineage>
        <taxon>Eukaryota</taxon>
        <taxon>Viridiplantae</taxon>
        <taxon>Streptophyta</taxon>
        <taxon>Embryophyta</taxon>
        <taxon>Tracheophyta</taxon>
        <taxon>Spermatophyta</taxon>
        <taxon>Magnoliopsida</taxon>
        <taxon>Liliopsida</taxon>
        <taxon>Poales</taxon>
        <taxon>Poaceae</taxon>
        <taxon>PACMAD clade</taxon>
        <taxon>Panicoideae</taxon>
        <taxon>Andropogonodae</taxon>
        <taxon>Andropogoneae</taxon>
        <taxon>Tripsacinae</taxon>
        <taxon>Zea</taxon>
    </lineage>
</organism>
<accession>B4FFU6</accession>
<proteinExistence type="evidence at transcript level"/>
<name>B4FFU6_MAIZE</name>
<evidence type="ECO:0008006" key="3">
    <source>
        <dbReference type="Google" id="ProtNLM"/>
    </source>
</evidence>
<evidence type="ECO:0000256" key="1">
    <source>
        <dbReference type="SAM" id="SignalP"/>
    </source>
</evidence>
<protein>
    <recommendedName>
        <fullName evidence="3">Protein DETOXIFICATION</fullName>
    </recommendedName>
</protein>
<dbReference type="EMBL" id="BT035984">
    <property type="protein sequence ID" value="ACF80989.1"/>
    <property type="molecule type" value="mRNA"/>
</dbReference>
<evidence type="ECO:0000313" key="2">
    <source>
        <dbReference type="EMBL" id="ACF80989.1"/>
    </source>
</evidence>
<dbReference type="AlphaFoldDB" id="B4FFU6"/>
<reference evidence="2" key="1">
    <citation type="journal article" date="2009" name="PLoS Genet.">
        <title>Sequencing, mapping, and analysis of 27,455 maize full-length cDNAs.</title>
        <authorList>
            <person name="Soderlund C."/>
            <person name="Descour A."/>
            <person name="Kudrna D."/>
            <person name="Bomhoff M."/>
            <person name="Boyd L."/>
            <person name="Currie J."/>
            <person name="Angelova A."/>
            <person name="Collura K."/>
            <person name="Wissotski M."/>
            <person name="Ashley E."/>
            <person name="Morrow D."/>
            <person name="Fernandes J."/>
            <person name="Walbot V."/>
            <person name="Yu Y."/>
        </authorList>
    </citation>
    <scope>NUCLEOTIDE SEQUENCE</scope>
    <source>
        <strain evidence="2">B73</strain>
    </source>
</reference>
<feature type="chain" id="PRO_5002805033" description="Protein DETOXIFICATION" evidence="1">
    <location>
        <begin position="24"/>
        <end position="45"/>
    </location>
</feature>